<reference evidence="1 2" key="1">
    <citation type="journal article" date="2022" name="Genome Biol. Evol.">
        <title>The Spruce Budworm Genome: Reconstructing the Evolutionary History of Antifreeze Proteins.</title>
        <authorList>
            <person name="Beliveau C."/>
            <person name="Gagne P."/>
            <person name="Picq S."/>
            <person name="Vernygora O."/>
            <person name="Keeling C.I."/>
            <person name="Pinkney K."/>
            <person name="Doucet D."/>
            <person name="Wen F."/>
            <person name="Johnston J.S."/>
            <person name="Maaroufi H."/>
            <person name="Boyle B."/>
            <person name="Laroche J."/>
            <person name="Dewar K."/>
            <person name="Juretic N."/>
            <person name="Blackburn G."/>
            <person name="Nisole A."/>
            <person name="Brunet B."/>
            <person name="Brandao M."/>
            <person name="Lumley L."/>
            <person name="Duan J."/>
            <person name="Quan G."/>
            <person name="Lucarotti C.J."/>
            <person name="Roe A.D."/>
            <person name="Sperling F.A.H."/>
            <person name="Levesque R.C."/>
            <person name="Cusson M."/>
        </authorList>
    </citation>
    <scope>NUCLEOTIDE SEQUENCE [LARGE SCALE GENOMIC DNA]</scope>
    <source>
        <strain evidence="1">Glfc:IPQL:Cfum</strain>
    </source>
</reference>
<gene>
    <name evidence="1" type="ORF">MSG28_002138</name>
</gene>
<comment type="caution">
    <text evidence="1">The sequence shown here is derived from an EMBL/GenBank/DDBJ whole genome shotgun (WGS) entry which is preliminary data.</text>
</comment>
<dbReference type="EMBL" id="CM046103">
    <property type="protein sequence ID" value="KAI8427674.1"/>
    <property type="molecule type" value="Genomic_DNA"/>
</dbReference>
<evidence type="ECO:0000313" key="2">
    <source>
        <dbReference type="Proteomes" id="UP001064048"/>
    </source>
</evidence>
<protein>
    <submittedName>
        <fullName evidence="1">Uncharacterized protein</fullName>
    </submittedName>
</protein>
<accession>A0ACC0JUG3</accession>
<evidence type="ECO:0000313" key="1">
    <source>
        <dbReference type="EMBL" id="KAI8427674.1"/>
    </source>
</evidence>
<organism evidence="1 2">
    <name type="scientific">Choristoneura fumiferana</name>
    <name type="common">Spruce budworm moth</name>
    <name type="synonym">Archips fumiferana</name>
    <dbReference type="NCBI Taxonomy" id="7141"/>
    <lineage>
        <taxon>Eukaryota</taxon>
        <taxon>Metazoa</taxon>
        <taxon>Ecdysozoa</taxon>
        <taxon>Arthropoda</taxon>
        <taxon>Hexapoda</taxon>
        <taxon>Insecta</taxon>
        <taxon>Pterygota</taxon>
        <taxon>Neoptera</taxon>
        <taxon>Endopterygota</taxon>
        <taxon>Lepidoptera</taxon>
        <taxon>Glossata</taxon>
        <taxon>Ditrysia</taxon>
        <taxon>Tortricoidea</taxon>
        <taxon>Tortricidae</taxon>
        <taxon>Tortricinae</taxon>
        <taxon>Choristoneura</taxon>
    </lineage>
</organism>
<keyword evidence="2" id="KW-1185">Reference proteome</keyword>
<proteinExistence type="predicted"/>
<sequence length="199" mass="23677">MAVRYNDQWLTTFLRGCKFSLERAKEKIDLYYSVRTTAPDMFALTPKNPRFMEILDLGYNNIHESRYWKNKVQEYSHWLEEDMLYRTDEAKRPGKAKTSESMFGAEGVLPPELAEKARLELTEDPKKLEDGIQHLKEWITKQPHFRARTNYWNKKIEEYTDWLDADLQYSTDESKRPGKPKTAEDIFGVDCSFRQLEFD</sequence>
<name>A0ACC0JUG3_CHOFU</name>
<dbReference type="Proteomes" id="UP001064048">
    <property type="component" value="Chromosome 3"/>
</dbReference>